<comment type="caution">
    <text evidence="3">The sequence shown here is derived from an EMBL/GenBank/DDBJ whole genome shotgun (WGS) entry which is preliminary data.</text>
</comment>
<evidence type="ECO:0000313" key="3">
    <source>
        <dbReference type="EMBL" id="KAJ1641813.1"/>
    </source>
</evidence>
<feature type="non-terminal residue" evidence="3">
    <location>
        <position position="458"/>
    </location>
</feature>
<dbReference type="SUPFAM" id="SSF52151">
    <property type="entry name" value="FabD/lysophospholipase-like"/>
    <property type="match status" value="1"/>
</dbReference>
<dbReference type="Pfam" id="PF00698">
    <property type="entry name" value="Acyl_transf_1"/>
    <property type="match status" value="1"/>
</dbReference>
<dbReference type="AlphaFoldDB" id="A0A9W7XFM0"/>
<dbReference type="InterPro" id="IPR014043">
    <property type="entry name" value="Acyl_transferase_dom"/>
</dbReference>
<name>A0A9W7XFM0_9FUNG</name>
<dbReference type="InterPro" id="IPR050830">
    <property type="entry name" value="Fungal_FAS"/>
</dbReference>
<dbReference type="GO" id="GO:0016740">
    <property type="term" value="F:transferase activity"/>
    <property type="evidence" value="ECO:0007669"/>
    <property type="project" value="UniProtKB-KW"/>
</dbReference>
<proteinExistence type="predicted"/>
<dbReference type="PANTHER" id="PTHR10982:SF21">
    <property type="entry name" value="FATTY ACID SYNTHASE SUBUNIT BETA"/>
    <property type="match status" value="1"/>
</dbReference>
<evidence type="ECO:0000313" key="4">
    <source>
        <dbReference type="Proteomes" id="UP001145021"/>
    </source>
</evidence>
<gene>
    <name evidence="3" type="ORF">LPJ64_006268</name>
</gene>
<dbReference type="Pfam" id="PF22235">
    <property type="entry name" value="FAS1_thioest_ins"/>
    <property type="match status" value="1"/>
</dbReference>
<dbReference type="Gene3D" id="3.10.129.10">
    <property type="entry name" value="Hotdog Thioesterase"/>
    <property type="match status" value="2"/>
</dbReference>
<keyword evidence="4" id="KW-1185">Reference proteome</keyword>
<protein>
    <recommendedName>
        <fullName evidence="2">Malonyl-CoA:ACP transacylase (MAT) domain-containing protein</fullName>
    </recommendedName>
</protein>
<dbReference type="EMBL" id="JANBOH010000617">
    <property type="protein sequence ID" value="KAJ1641813.1"/>
    <property type="molecule type" value="Genomic_DNA"/>
</dbReference>
<dbReference type="Gene3D" id="6.10.60.10">
    <property type="match status" value="1"/>
</dbReference>
<dbReference type="Proteomes" id="UP001145021">
    <property type="component" value="Unassembled WGS sequence"/>
</dbReference>
<evidence type="ECO:0000259" key="2">
    <source>
        <dbReference type="Pfam" id="PF00698"/>
    </source>
</evidence>
<reference evidence="3" key="1">
    <citation type="submission" date="2022-07" db="EMBL/GenBank/DDBJ databases">
        <title>Phylogenomic reconstructions and comparative analyses of Kickxellomycotina fungi.</title>
        <authorList>
            <person name="Reynolds N.K."/>
            <person name="Stajich J.E."/>
            <person name="Barry K."/>
            <person name="Grigoriev I.V."/>
            <person name="Crous P."/>
            <person name="Smith M.E."/>
        </authorList>
    </citation>
    <scope>NUCLEOTIDE SEQUENCE</scope>
    <source>
        <strain evidence="3">NBRC 105413</strain>
    </source>
</reference>
<evidence type="ECO:0000256" key="1">
    <source>
        <dbReference type="ARBA" id="ARBA00022679"/>
    </source>
</evidence>
<dbReference type="Gene3D" id="3.40.366.10">
    <property type="entry name" value="Malonyl-Coenzyme A Acyl Carrier Protein, domain 2"/>
    <property type="match status" value="1"/>
</dbReference>
<feature type="domain" description="Malonyl-CoA:ACP transacylase (MAT)" evidence="2">
    <location>
        <begin position="263"/>
        <end position="444"/>
    </location>
</feature>
<dbReference type="PANTHER" id="PTHR10982">
    <property type="entry name" value="MALONYL COA-ACYL CARRIER PROTEIN TRANSACYLASE"/>
    <property type="match status" value="1"/>
</dbReference>
<accession>A0A9W7XFM0</accession>
<dbReference type="InterPro" id="IPR016035">
    <property type="entry name" value="Acyl_Trfase/lysoPLipase"/>
</dbReference>
<dbReference type="InterPro" id="IPR001227">
    <property type="entry name" value="Ac_transferase_dom_sf"/>
</dbReference>
<keyword evidence="1" id="KW-0808">Transferase</keyword>
<organism evidence="3 4">
    <name type="scientific">Coemansia asiatica</name>
    <dbReference type="NCBI Taxonomy" id="1052880"/>
    <lineage>
        <taxon>Eukaryota</taxon>
        <taxon>Fungi</taxon>
        <taxon>Fungi incertae sedis</taxon>
        <taxon>Zoopagomycota</taxon>
        <taxon>Kickxellomycotina</taxon>
        <taxon>Kickxellomycetes</taxon>
        <taxon>Kickxellales</taxon>
        <taxon>Kickxellaceae</taxon>
        <taxon>Coemansia</taxon>
    </lineage>
</organism>
<sequence>AGVSLAPIDFAVISATSNILHVTSSSLFAGGQLNVVQLFNQMQLVNGSGMLAVGDHIRSDLFIDKIVNIPIGRQIKVNCTCYSNDKPVAIVKCALVSLNNPASHDITFRNAFGLQFTLVYKSAAEVTVLETKAWFYYLDSTDIRLSPMAEVEFVIDSKYTFMSDSTYSSISTTGQVFLKRRHGNPVYTANVDFQWGEAAADPVVEYLKTDFVGMVLPGDKLNTKIQHVGMADGLMLVNSKTFNEQGDIVLKCSAEIEQPVTAYVFTGQGSQTVGMGMDLYAESEAARNVWDHADEHMQTKYGISILDIMHRNLKSLTLYFGGETGQSILANYMSLTCNSCDKSKKMVPLFPEITADSESFTFSAPNGLLNATQFTQVALVIFSIASVADMQSKQLIQKEAVFAGHSLGEYCALATLTDIFTLEDVIDIVFYCGLVMQSAVEHDYLGNLQYGMVAVNLS</sequence>